<accession>A0A7M2RJF1</accession>
<feature type="signal peptide" evidence="4">
    <location>
        <begin position="1"/>
        <end position="27"/>
    </location>
</feature>
<reference evidence="6 7" key="1">
    <citation type="submission" date="2020-10" db="EMBL/GenBank/DDBJ databases">
        <title>Blautia liquoris sp.nov., isolated from the mud in a fermentation cellar used for the production of Chinese strong-flavoured liquor.</title>
        <authorList>
            <person name="Lu L."/>
        </authorList>
    </citation>
    <scope>NUCLEOTIDE SEQUENCE [LARGE SCALE GENOMIC DNA]</scope>
    <source>
        <strain evidence="6 7">LZLJ-3</strain>
    </source>
</reference>
<gene>
    <name evidence="6" type="ORF">INP51_05680</name>
</gene>
<feature type="compositionally biased region" description="Polar residues" evidence="2">
    <location>
        <begin position="70"/>
        <end position="79"/>
    </location>
</feature>
<name>A0A7M2RJF1_9FIRM</name>
<keyword evidence="3" id="KW-0812">Transmembrane</keyword>
<feature type="transmembrane region" description="Helical" evidence="3">
    <location>
        <begin position="281"/>
        <end position="304"/>
    </location>
</feature>
<feature type="coiled-coil region" evidence="1">
    <location>
        <begin position="187"/>
        <end position="234"/>
    </location>
</feature>
<organism evidence="6 7">
    <name type="scientific">Blautia liquoris</name>
    <dbReference type="NCBI Taxonomy" id="2779518"/>
    <lineage>
        <taxon>Bacteria</taxon>
        <taxon>Bacillati</taxon>
        <taxon>Bacillota</taxon>
        <taxon>Clostridia</taxon>
        <taxon>Lachnospirales</taxon>
        <taxon>Lachnospiraceae</taxon>
        <taxon>Blautia</taxon>
    </lineage>
</organism>
<keyword evidence="3" id="KW-0472">Membrane</keyword>
<feature type="compositionally biased region" description="Polar residues" evidence="2">
    <location>
        <begin position="42"/>
        <end position="53"/>
    </location>
</feature>
<evidence type="ECO:0000313" key="7">
    <source>
        <dbReference type="Proteomes" id="UP000593601"/>
    </source>
</evidence>
<dbReference type="KEGG" id="bliq:INP51_05680"/>
<feature type="compositionally biased region" description="Basic and acidic residues" evidence="2">
    <location>
        <begin position="54"/>
        <end position="69"/>
    </location>
</feature>
<protein>
    <submittedName>
        <fullName evidence="6">DUF4349 domain-containing protein</fullName>
    </submittedName>
</protein>
<dbReference type="AlphaFoldDB" id="A0A7M2RJF1"/>
<evidence type="ECO:0000256" key="1">
    <source>
        <dbReference type="SAM" id="Coils"/>
    </source>
</evidence>
<dbReference type="EMBL" id="CP063304">
    <property type="protein sequence ID" value="QOV20435.1"/>
    <property type="molecule type" value="Genomic_DNA"/>
</dbReference>
<evidence type="ECO:0000256" key="3">
    <source>
        <dbReference type="SAM" id="Phobius"/>
    </source>
</evidence>
<feature type="chain" id="PRO_5032895193" evidence="4">
    <location>
        <begin position="28"/>
        <end position="343"/>
    </location>
</feature>
<keyword evidence="3" id="KW-1133">Transmembrane helix</keyword>
<dbReference type="InterPro" id="IPR025645">
    <property type="entry name" value="DUF4349"/>
</dbReference>
<dbReference type="RefSeq" id="WP_193736755.1">
    <property type="nucleotide sequence ID" value="NZ_CP063304.1"/>
</dbReference>
<evidence type="ECO:0000259" key="5">
    <source>
        <dbReference type="Pfam" id="PF14257"/>
    </source>
</evidence>
<evidence type="ECO:0000256" key="4">
    <source>
        <dbReference type="SAM" id="SignalP"/>
    </source>
</evidence>
<sequence>MREGKARKTKFVLIALLLTLLAGCGKNSDSTDGAAAPYSKNYAFQDQQSQTETGDMKTTEKSSAAHEGDSQNSKTQSVDSLEASDPQRKLVKRQTYEVQTKEYDKFRKLLSELIDSYAGYVELSDESGQAYEETGNRYASYTIRVPAEHLNEFKDKINKEAIVVNFSEQVEDVTLHYVDTESHIKALKTEQESLMELLSKADKLEDIMAIQTQLTQVRYELENYESQLRTYDNSIEYATVILRVSEVEHAVKTSSSFAGRLKERFSDNLYHIKSGFTLFTVWFLGAAPYWLLLAAAAVIFVWIMKKVKRRDSFRNTDDTRPSDETKTKRETETEKKESSQNHE</sequence>
<evidence type="ECO:0000313" key="6">
    <source>
        <dbReference type="EMBL" id="QOV20435.1"/>
    </source>
</evidence>
<dbReference type="PROSITE" id="PS51257">
    <property type="entry name" value="PROKAR_LIPOPROTEIN"/>
    <property type="match status" value="1"/>
</dbReference>
<keyword evidence="4" id="KW-0732">Signal</keyword>
<keyword evidence="1" id="KW-0175">Coiled coil</keyword>
<dbReference type="Proteomes" id="UP000593601">
    <property type="component" value="Chromosome"/>
</dbReference>
<keyword evidence="7" id="KW-1185">Reference proteome</keyword>
<feature type="region of interest" description="Disordered" evidence="2">
    <location>
        <begin position="312"/>
        <end position="343"/>
    </location>
</feature>
<feature type="region of interest" description="Disordered" evidence="2">
    <location>
        <begin position="28"/>
        <end position="88"/>
    </location>
</feature>
<feature type="domain" description="DUF4349" evidence="5">
    <location>
        <begin position="88"/>
        <end position="302"/>
    </location>
</feature>
<evidence type="ECO:0000256" key="2">
    <source>
        <dbReference type="SAM" id="MobiDB-lite"/>
    </source>
</evidence>
<dbReference type="Pfam" id="PF14257">
    <property type="entry name" value="DUF4349"/>
    <property type="match status" value="1"/>
</dbReference>
<proteinExistence type="predicted"/>